<dbReference type="PROSITE" id="PS50302">
    <property type="entry name" value="PUM"/>
    <property type="match status" value="1"/>
</dbReference>
<dbReference type="GO" id="GO:0003723">
    <property type="term" value="F:RNA binding"/>
    <property type="evidence" value="ECO:0007669"/>
    <property type="project" value="InterPro"/>
</dbReference>
<dbReference type="PANTHER" id="PTHR13102:SF0">
    <property type="entry name" value="NUCLEOLAR PROTEIN 9"/>
    <property type="match status" value="1"/>
</dbReference>
<dbReference type="GO" id="GO:0030686">
    <property type="term" value="C:90S preribosome"/>
    <property type="evidence" value="ECO:0007669"/>
    <property type="project" value="TreeGrafter"/>
</dbReference>
<proteinExistence type="predicted"/>
<dbReference type="InterPro" id="IPR040000">
    <property type="entry name" value="NOP9"/>
</dbReference>
<dbReference type="SMART" id="SM00025">
    <property type="entry name" value="Pumilio"/>
    <property type="match status" value="6"/>
</dbReference>
<dbReference type="GO" id="GO:0030688">
    <property type="term" value="C:preribosome, small subunit precursor"/>
    <property type="evidence" value="ECO:0007669"/>
    <property type="project" value="TreeGrafter"/>
</dbReference>
<name>A0AAV7E7W5_ARIFI</name>
<reference evidence="5 6" key="1">
    <citation type="submission" date="2021-07" db="EMBL/GenBank/DDBJ databases">
        <title>The Aristolochia fimbriata genome: insights into angiosperm evolution, floral development and chemical biosynthesis.</title>
        <authorList>
            <person name="Jiao Y."/>
        </authorList>
    </citation>
    <scope>NUCLEOTIDE SEQUENCE [LARGE SCALE GENOMIC DNA]</scope>
    <source>
        <strain evidence="5">IBCAS-2021</strain>
        <tissue evidence="5">Leaf</tissue>
    </source>
</reference>
<accession>A0AAV7E7W5</accession>
<gene>
    <name evidence="5" type="ORF">H6P81_015251</name>
</gene>
<feature type="region of interest" description="Disordered" evidence="4">
    <location>
        <begin position="1"/>
        <end position="23"/>
    </location>
</feature>
<dbReference type="SUPFAM" id="SSF48371">
    <property type="entry name" value="ARM repeat"/>
    <property type="match status" value="1"/>
</dbReference>
<dbReference type="GO" id="GO:0000472">
    <property type="term" value="P:endonucleolytic cleavage to generate mature 5'-end of SSU-rRNA from (SSU-rRNA, 5.8S rRNA, LSU-rRNA)"/>
    <property type="evidence" value="ECO:0007669"/>
    <property type="project" value="TreeGrafter"/>
</dbReference>
<dbReference type="GO" id="GO:0000056">
    <property type="term" value="P:ribosomal small subunit export from nucleus"/>
    <property type="evidence" value="ECO:0007669"/>
    <property type="project" value="TreeGrafter"/>
</dbReference>
<feature type="region of interest" description="Disordered" evidence="4">
    <location>
        <begin position="89"/>
        <end position="127"/>
    </location>
</feature>
<feature type="region of interest" description="Disordered" evidence="4">
    <location>
        <begin position="747"/>
        <end position="774"/>
    </location>
</feature>
<evidence type="ECO:0000313" key="6">
    <source>
        <dbReference type="Proteomes" id="UP000825729"/>
    </source>
</evidence>
<dbReference type="Proteomes" id="UP000825729">
    <property type="component" value="Unassembled WGS sequence"/>
</dbReference>
<dbReference type="EMBL" id="JAINDJ010000006">
    <property type="protein sequence ID" value="KAG9443911.1"/>
    <property type="molecule type" value="Genomic_DNA"/>
</dbReference>
<dbReference type="Pfam" id="PF22493">
    <property type="entry name" value="PUF_NOP9"/>
    <property type="match status" value="1"/>
</dbReference>
<dbReference type="GO" id="GO:0006417">
    <property type="term" value="P:regulation of translation"/>
    <property type="evidence" value="ECO:0007669"/>
    <property type="project" value="UniProtKB-KW"/>
</dbReference>
<dbReference type="InterPro" id="IPR016024">
    <property type="entry name" value="ARM-type_fold"/>
</dbReference>
<evidence type="ECO:0000256" key="3">
    <source>
        <dbReference type="PROSITE-ProRule" id="PRU00317"/>
    </source>
</evidence>
<keyword evidence="1" id="KW-0677">Repeat</keyword>
<keyword evidence="6" id="KW-1185">Reference proteome</keyword>
<dbReference type="InterPro" id="IPR011989">
    <property type="entry name" value="ARM-like"/>
</dbReference>
<feature type="compositionally biased region" description="Basic residues" evidence="4">
    <location>
        <begin position="96"/>
        <end position="124"/>
    </location>
</feature>
<evidence type="ECO:0000256" key="2">
    <source>
        <dbReference type="ARBA" id="ARBA00022845"/>
    </source>
</evidence>
<dbReference type="Gene3D" id="1.25.10.10">
    <property type="entry name" value="Leucine-rich Repeat Variant"/>
    <property type="match status" value="2"/>
</dbReference>
<comment type="caution">
    <text evidence="5">The sequence shown here is derived from an EMBL/GenBank/DDBJ whole genome shotgun (WGS) entry which is preliminary data.</text>
</comment>
<feature type="repeat" description="Pumilio" evidence="3">
    <location>
        <begin position="626"/>
        <end position="661"/>
    </location>
</feature>
<protein>
    <submittedName>
        <fullName evidence="5">Uncharacterized protein</fullName>
    </submittedName>
</protein>
<dbReference type="GO" id="GO:0000447">
    <property type="term" value="P:endonucleolytic cleavage in ITS1 to separate SSU-rRNA from 5.8S rRNA and LSU-rRNA from tricistronic rRNA transcript (SSU-rRNA, 5.8S rRNA, LSU-rRNA)"/>
    <property type="evidence" value="ECO:0007669"/>
    <property type="project" value="TreeGrafter"/>
</dbReference>
<keyword evidence="2" id="KW-0810">Translation regulation</keyword>
<dbReference type="InterPro" id="IPR001313">
    <property type="entry name" value="Pumilio_RNA-bd_rpt"/>
</dbReference>
<sequence length="811" mass="90212">MDLIKKDPKGGGDTKKNAKKEQKLNGKLRAGGCQRGSEVLIEVQLALEGGLLQGNCIVKAFMACFGSRALQSRKAKEATTILEMNRTDGVDNLSKQTRRKQGKNRRPKKEFHAAHGHGSKRRPSLKSVENVEKLKKASMHGKPQTSILRKRADPETVKYFSDIANLFESGGIELEERSIVCGNALEETRGKELELATDKIISRTLQTLLEGCDIDQLCLFLHSSAKVFPIIAVDMSGSHVAETALKSLAIHLQDEEAYTIIEETLTKICQGIILKPVDVMCSSYGSHVFRSLLCLCKGIPVDSLQDYHSTKPSAVLAERLKINYPYSGGNQSEHLQRGFPKLLKFLTEEMLKSATEDLSTMLLNKYSSFVLQVVLKLLVGDDEGLSHVIHMLLGCNGENLFEEKFADNAEVHKIMEALKDTAYSHLMEVILEVSPEVLYDKILRNIFKGSLFEISSHPCGSFVVQALISSAKCQGQVDLIWEELGPKMKELLELGKSGVVASLLAACQRFHIHVQKACQSLAASVRSGTDCSIVPRILFLESYFVCADKDSWKWADGDKMHTLGCLMLQTIFRCSSDMIQPFVTSLITMEAGQVFEMAKDAGGGRVLEAFLSSDASSKQKQKIVGKLKGHFGELSMHPSGSFTVEKCFTSANLSHKEMIVSELVNVQPELSKTKHGPYLLKKLDVDGFIKRPEQWKSRQTSKQTVYKEFLSTFGSEKKSEESIQSSASSKGSLKQIRKEINQSLLNSTSNCGLPSSKRQKTEKAAHVTADKSNKNEKRSRIDSIEWLRLEICRRIRHLRIIRASYFIGSIL</sequence>
<feature type="compositionally biased region" description="Basic and acidic residues" evidence="4">
    <location>
        <begin position="759"/>
        <end position="774"/>
    </location>
</feature>
<evidence type="ECO:0000313" key="5">
    <source>
        <dbReference type="EMBL" id="KAG9443911.1"/>
    </source>
</evidence>
<dbReference type="PANTHER" id="PTHR13102">
    <property type="entry name" value="NUCLEOLAR PROTEIN 9"/>
    <property type="match status" value="1"/>
</dbReference>
<dbReference type="GO" id="GO:0005730">
    <property type="term" value="C:nucleolus"/>
    <property type="evidence" value="ECO:0007669"/>
    <property type="project" value="TreeGrafter"/>
</dbReference>
<dbReference type="GO" id="GO:0000480">
    <property type="term" value="P:endonucleolytic cleavage in 5'-ETS of tricistronic rRNA transcript (SSU-rRNA, 5.8S rRNA, LSU-rRNA)"/>
    <property type="evidence" value="ECO:0007669"/>
    <property type="project" value="TreeGrafter"/>
</dbReference>
<evidence type="ECO:0000256" key="1">
    <source>
        <dbReference type="ARBA" id="ARBA00022737"/>
    </source>
</evidence>
<dbReference type="AlphaFoldDB" id="A0AAV7E7W5"/>
<organism evidence="5 6">
    <name type="scientific">Aristolochia fimbriata</name>
    <name type="common">White veined hardy Dutchman's pipe vine</name>
    <dbReference type="NCBI Taxonomy" id="158543"/>
    <lineage>
        <taxon>Eukaryota</taxon>
        <taxon>Viridiplantae</taxon>
        <taxon>Streptophyta</taxon>
        <taxon>Embryophyta</taxon>
        <taxon>Tracheophyta</taxon>
        <taxon>Spermatophyta</taxon>
        <taxon>Magnoliopsida</taxon>
        <taxon>Magnoliidae</taxon>
        <taxon>Piperales</taxon>
        <taxon>Aristolochiaceae</taxon>
        <taxon>Aristolochia</taxon>
    </lineage>
</organism>
<evidence type="ECO:0000256" key="4">
    <source>
        <dbReference type="SAM" id="MobiDB-lite"/>
    </source>
</evidence>